<evidence type="ECO:0000313" key="3">
    <source>
        <dbReference type="Proteomes" id="UP000326924"/>
    </source>
</evidence>
<dbReference type="Proteomes" id="UP000326924">
    <property type="component" value="Unassembled WGS sequence"/>
</dbReference>
<protein>
    <recommendedName>
        <fullName evidence="4">Secreted protein</fullName>
    </recommendedName>
</protein>
<comment type="caution">
    <text evidence="2">The sequence shown here is derived from an EMBL/GenBank/DDBJ whole genome shotgun (WGS) entry which is preliminary data.</text>
</comment>
<sequence>MHMAAAYCAWCLWRTWLCGVAIRFRSRSGRIQHHFSSTVPSAAKNVCMYACIAALRLSHRPRPSRMVTALR</sequence>
<keyword evidence="1" id="KW-0732">Signal</keyword>
<gene>
    <name evidence="2" type="ORF">FN846DRAFT_925596</name>
</gene>
<evidence type="ECO:0000256" key="1">
    <source>
        <dbReference type="SAM" id="SignalP"/>
    </source>
</evidence>
<name>A0A5J5FC50_9PEZI</name>
<dbReference type="AlphaFoldDB" id="A0A5J5FC50"/>
<reference evidence="2 3" key="1">
    <citation type="submission" date="2019-09" db="EMBL/GenBank/DDBJ databases">
        <title>Draft genome of the ectomycorrhizal ascomycete Sphaerosporella brunnea.</title>
        <authorList>
            <consortium name="DOE Joint Genome Institute"/>
            <person name="Benucci G.M."/>
            <person name="Marozzi G."/>
            <person name="Antonielli L."/>
            <person name="Sanchez S."/>
            <person name="Marco P."/>
            <person name="Wang X."/>
            <person name="Falini L.B."/>
            <person name="Barry K."/>
            <person name="Haridas S."/>
            <person name="Lipzen A."/>
            <person name="Labutti K."/>
            <person name="Grigoriev I.V."/>
            <person name="Murat C."/>
            <person name="Martin F."/>
            <person name="Albertini E."/>
            <person name="Donnini D."/>
            <person name="Bonito G."/>
        </authorList>
    </citation>
    <scope>NUCLEOTIDE SEQUENCE [LARGE SCALE GENOMIC DNA]</scope>
    <source>
        <strain evidence="2 3">Sb_GMNB300</strain>
    </source>
</reference>
<proteinExistence type="predicted"/>
<accession>A0A5J5FC50</accession>
<evidence type="ECO:0000313" key="2">
    <source>
        <dbReference type="EMBL" id="KAA8914907.1"/>
    </source>
</evidence>
<keyword evidence="3" id="KW-1185">Reference proteome</keyword>
<evidence type="ECO:0008006" key="4">
    <source>
        <dbReference type="Google" id="ProtNLM"/>
    </source>
</evidence>
<dbReference type="InParanoid" id="A0A5J5FC50"/>
<dbReference type="EMBL" id="VXIS01000002">
    <property type="protein sequence ID" value="KAA8914907.1"/>
    <property type="molecule type" value="Genomic_DNA"/>
</dbReference>
<feature type="signal peptide" evidence="1">
    <location>
        <begin position="1"/>
        <end position="21"/>
    </location>
</feature>
<feature type="chain" id="PRO_5023849610" description="Secreted protein" evidence="1">
    <location>
        <begin position="22"/>
        <end position="71"/>
    </location>
</feature>
<organism evidence="2 3">
    <name type="scientific">Sphaerosporella brunnea</name>
    <dbReference type="NCBI Taxonomy" id="1250544"/>
    <lineage>
        <taxon>Eukaryota</taxon>
        <taxon>Fungi</taxon>
        <taxon>Dikarya</taxon>
        <taxon>Ascomycota</taxon>
        <taxon>Pezizomycotina</taxon>
        <taxon>Pezizomycetes</taxon>
        <taxon>Pezizales</taxon>
        <taxon>Pyronemataceae</taxon>
        <taxon>Sphaerosporella</taxon>
    </lineage>
</organism>